<name>A0A7S3PK93_9STRA</name>
<feature type="compositionally biased region" description="Acidic residues" evidence="1">
    <location>
        <begin position="59"/>
        <end position="68"/>
    </location>
</feature>
<dbReference type="AlphaFoldDB" id="A0A7S3PK93"/>
<protein>
    <submittedName>
        <fullName evidence="2">Uncharacterized protein</fullName>
    </submittedName>
</protein>
<organism evidence="2">
    <name type="scientific">Aplanochytrium stocchinoi</name>
    <dbReference type="NCBI Taxonomy" id="215587"/>
    <lineage>
        <taxon>Eukaryota</taxon>
        <taxon>Sar</taxon>
        <taxon>Stramenopiles</taxon>
        <taxon>Bigyra</taxon>
        <taxon>Labyrinthulomycetes</taxon>
        <taxon>Thraustochytrida</taxon>
        <taxon>Thraustochytriidae</taxon>
        <taxon>Aplanochytrium</taxon>
    </lineage>
</organism>
<dbReference type="InterPro" id="IPR027417">
    <property type="entry name" value="P-loop_NTPase"/>
</dbReference>
<evidence type="ECO:0000313" key="2">
    <source>
        <dbReference type="EMBL" id="CAE0442116.1"/>
    </source>
</evidence>
<dbReference type="Gene3D" id="3.40.50.300">
    <property type="entry name" value="P-loop containing nucleotide triphosphate hydrolases"/>
    <property type="match status" value="1"/>
</dbReference>
<feature type="region of interest" description="Disordered" evidence="1">
    <location>
        <begin position="43"/>
        <end position="68"/>
    </location>
</feature>
<reference evidence="2" key="1">
    <citation type="submission" date="2021-01" db="EMBL/GenBank/DDBJ databases">
        <authorList>
            <person name="Corre E."/>
            <person name="Pelletier E."/>
            <person name="Niang G."/>
            <person name="Scheremetjew M."/>
            <person name="Finn R."/>
            <person name="Kale V."/>
            <person name="Holt S."/>
            <person name="Cochrane G."/>
            <person name="Meng A."/>
            <person name="Brown T."/>
            <person name="Cohen L."/>
        </authorList>
    </citation>
    <scope>NUCLEOTIDE SEQUENCE</scope>
    <source>
        <strain evidence="2">GSBS06</strain>
    </source>
</reference>
<sequence>MCICLILEYSSDYLNMGNTCLRDEDEDDYDSVEQDVLLFNTQSMHRQRRGESDSTICSSDEEEEEGDISDVGESKEYFWIFDGIIGSGRTSTLNTFLNKNLCKVAGGQVQGTRGASMELFTPESLEELQHPVNFVDIEGFRSDVPAKHEEVLAHLELLSNCMSQSEPLQSKFCSNVSLHQYFFVLDLQQRLTAPILDNLLMLTDMYFPVRSQCVLCFTKWNSNAVMSEWNHKLRVWCRKYKRSFEDFSEKYVANMDELPSTNEMLLDYVDFLKNKFGTETELRVLEKAIKLFTFFQDRLLWVFNLDCLETEDREDGELPPYKEFMYIHYREIVLAKLRLHYAQLRLQGKQNPDACNRKLTNLLFESPEKAKDLTLLASVVQMIMNKAKARVDVIEKQTDIEASKTKLDRVLVNHHELSIVDRDSELI</sequence>
<gene>
    <name evidence="2" type="ORF">ASTO00021_LOCUS12231</name>
</gene>
<proteinExistence type="predicted"/>
<dbReference type="EMBL" id="HBIN01016114">
    <property type="protein sequence ID" value="CAE0442116.1"/>
    <property type="molecule type" value="Transcribed_RNA"/>
</dbReference>
<evidence type="ECO:0000256" key="1">
    <source>
        <dbReference type="SAM" id="MobiDB-lite"/>
    </source>
</evidence>
<accession>A0A7S3PK93</accession>
<dbReference type="SUPFAM" id="SSF52540">
    <property type="entry name" value="P-loop containing nucleoside triphosphate hydrolases"/>
    <property type="match status" value="1"/>
</dbReference>